<reference evidence="1 2" key="1">
    <citation type="submission" date="2018-08" db="EMBL/GenBank/DDBJ databases">
        <title>A genome reference for cultivated species of the human gut microbiota.</title>
        <authorList>
            <person name="Zou Y."/>
            <person name="Xue W."/>
            <person name="Luo G."/>
        </authorList>
    </citation>
    <scope>NUCLEOTIDE SEQUENCE [LARGE SCALE GENOMIC DNA]</scope>
    <source>
        <strain evidence="1 2">OM07-13</strain>
    </source>
</reference>
<evidence type="ECO:0000313" key="1">
    <source>
        <dbReference type="EMBL" id="RGM75500.1"/>
    </source>
</evidence>
<evidence type="ECO:0000313" key="2">
    <source>
        <dbReference type="Proteomes" id="UP000260758"/>
    </source>
</evidence>
<dbReference type="Proteomes" id="UP000260758">
    <property type="component" value="Unassembled WGS sequence"/>
</dbReference>
<sequence>MSDTLNILKGIKPLFKRGETFYYANRNTKQAEKCTIVDWVCQYPMAYIAKNEASGETFKCYHDFGCFASEQEAYDDAQIETDRIIY</sequence>
<name>A0A3E4YLB9_9FIRM</name>
<proteinExistence type="predicted"/>
<accession>A0A3E4YLB9</accession>
<protein>
    <submittedName>
        <fullName evidence="1">Uncharacterized protein</fullName>
    </submittedName>
</protein>
<dbReference type="RefSeq" id="WP_117718259.1">
    <property type="nucleotide sequence ID" value="NZ_QSTP01000001.1"/>
</dbReference>
<comment type="caution">
    <text evidence="1">The sequence shown here is derived from an EMBL/GenBank/DDBJ whole genome shotgun (WGS) entry which is preliminary data.</text>
</comment>
<dbReference type="EMBL" id="QSTP01000001">
    <property type="protein sequence ID" value="RGM75500.1"/>
    <property type="molecule type" value="Genomic_DNA"/>
</dbReference>
<organism evidence="1 2">
    <name type="scientific">Agathobacter rectalis</name>
    <dbReference type="NCBI Taxonomy" id="39491"/>
    <lineage>
        <taxon>Bacteria</taxon>
        <taxon>Bacillati</taxon>
        <taxon>Bacillota</taxon>
        <taxon>Clostridia</taxon>
        <taxon>Lachnospirales</taxon>
        <taxon>Lachnospiraceae</taxon>
        <taxon>Agathobacter</taxon>
    </lineage>
</organism>
<gene>
    <name evidence="1" type="ORF">DXB99_02955</name>
</gene>
<dbReference type="AlphaFoldDB" id="A0A3E4YLB9"/>